<dbReference type="Ensembl" id="ENSDNVT00000021156.1">
    <property type="protein sequence ID" value="ENSDNVP00000017606.1"/>
    <property type="gene ID" value="ENSDNVG00000012308.1"/>
</dbReference>
<dbReference type="Pfam" id="PF00106">
    <property type="entry name" value="adh_short"/>
    <property type="match status" value="1"/>
</dbReference>
<dbReference type="PANTHER" id="PTHR43658:SF8">
    <property type="entry name" value="17-BETA-HYDROXYSTEROID DEHYDROGENASE 14-RELATED"/>
    <property type="match status" value="1"/>
</dbReference>
<dbReference type="Gene3D" id="3.40.50.720">
    <property type="entry name" value="NAD(P)-binding Rossmann-like Domain"/>
    <property type="match status" value="1"/>
</dbReference>
<dbReference type="Proteomes" id="UP000694423">
    <property type="component" value="Unplaced"/>
</dbReference>
<dbReference type="InterPro" id="IPR036291">
    <property type="entry name" value="NAD(P)-bd_dom_sf"/>
</dbReference>
<comment type="similarity">
    <text evidence="1">Belongs to the short-chain dehydrogenases/reductases (SDR) family.</text>
</comment>
<keyword evidence="2" id="KW-0560">Oxidoreductase</keyword>
<reference evidence="3" key="2">
    <citation type="submission" date="2025-09" db="UniProtKB">
        <authorList>
            <consortium name="Ensembl"/>
        </authorList>
    </citation>
    <scope>IDENTIFICATION</scope>
</reference>
<dbReference type="AlphaFoldDB" id="A0A8C4K3C5"/>
<evidence type="ECO:0000256" key="1">
    <source>
        <dbReference type="ARBA" id="ARBA00006484"/>
    </source>
</evidence>
<dbReference type="SUPFAM" id="SSF51735">
    <property type="entry name" value="NAD(P)-binding Rossmann-fold domains"/>
    <property type="match status" value="1"/>
</dbReference>
<name>A0A8C4K3C5_DRONO</name>
<reference evidence="3" key="1">
    <citation type="submission" date="2025-08" db="UniProtKB">
        <authorList>
            <consortium name="Ensembl"/>
        </authorList>
    </citation>
    <scope>IDENTIFICATION</scope>
</reference>
<protein>
    <submittedName>
        <fullName evidence="3">Uncharacterized protein</fullName>
    </submittedName>
</protein>
<evidence type="ECO:0000313" key="3">
    <source>
        <dbReference type="Ensembl" id="ENSDNVP00000017606.1"/>
    </source>
</evidence>
<proteinExistence type="inferred from homology"/>
<dbReference type="InterPro" id="IPR002347">
    <property type="entry name" value="SDR_fam"/>
</dbReference>
<organism evidence="3 4">
    <name type="scientific">Dromaius novaehollandiae</name>
    <name type="common">Emu</name>
    <dbReference type="NCBI Taxonomy" id="8790"/>
    <lineage>
        <taxon>Eukaryota</taxon>
        <taxon>Metazoa</taxon>
        <taxon>Chordata</taxon>
        <taxon>Craniata</taxon>
        <taxon>Vertebrata</taxon>
        <taxon>Euteleostomi</taxon>
        <taxon>Archelosauria</taxon>
        <taxon>Archosauria</taxon>
        <taxon>Dinosauria</taxon>
        <taxon>Saurischia</taxon>
        <taxon>Theropoda</taxon>
        <taxon>Coelurosauria</taxon>
        <taxon>Aves</taxon>
        <taxon>Palaeognathae</taxon>
        <taxon>Casuariiformes</taxon>
        <taxon>Dromaiidae</taxon>
        <taxon>Dromaius</taxon>
    </lineage>
</organism>
<dbReference type="GO" id="GO:0016491">
    <property type="term" value="F:oxidoreductase activity"/>
    <property type="evidence" value="ECO:0007669"/>
    <property type="project" value="UniProtKB-KW"/>
</dbReference>
<sequence length="107" mass="11405">THANSMVAYVTGGGQGIGRAFAHALGEAGAKVVVVDLVLAKAEAVAYELSLKGKQCIYLQVAAVHESVMSAVTVWLLSLFKARSFLLAVIIFQQGLMENKSEQRISK</sequence>
<dbReference type="PANTHER" id="PTHR43658">
    <property type="entry name" value="SHORT-CHAIN DEHYDROGENASE/REDUCTASE"/>
    <property type="match status" value="1"/>
</dbReference>
<accession>A0A8C4K3C5</accession>
<evidence type="ECO:0000256" key="2">
    <source>
        <dbReference type="ARBA" id="ARBA00023002"/>
    </source>
</evidence>
<evidence type="ECO:0000313" key="4">
    <source>
        <dbReference type="Proteomes" id="UP000694423"/>
    </source>
</evidence>
<keyword evidence="4" id="KW-1185">Reference proteome</keyword>